<gene>
    <name evidence="1" type="ORF">Malapachy_4281</name>
</gene>
<dbReference type="AlphaFoldDB" id="A0A0M9VPB1"/>
<evidence type="ECO:0000313" key="2">
    <source>
        <dbReference type="Proteomes" id="UP000037751"/>
    </source>
</evidence>
<dbReference type="RefSeq" id="XP_017991834.1">
    <property type="nucleotide sequence ID" value="XM_018138732.1"/>
</dbReference>
<dbReference type="VEuPathDB" id="FungiDB:Malapachy_4281"/>
<dbReference type="OrthoDB" id="3336711at2759"/>
<sequence>MLVGLNPLEFGFTEGDTSLSKDTTKPYHRHLSWWEVLFSKNRDKNSESLSKVIEREVDEEDIWDKDLITLLKSLEEDQGLKK</sequence>
<comment type="caution">
    <text evidence="1">The sequence shown here is derived from an EMBL/GenBank/DDBJ whole genome shotgun (WGS) entry which is preliminary data.</text>
</comment>
<reference evidence="1 2" key="1">
    <citation type="submission" date="2015-07" db="EMBL/GenBank/DDBJ databases">
        <title>Draft Genome Sequence of Malassezia furfur CBS1878 and Malassezia pachydermatis CBS1879.</title>
        <authorList>
            <person name="Triana S."/>
            <person name="Ohm R."/>
            <person name="Gonzalez A."/>
            <person name="DeCock H."/>
            <person name="Restrepo S."/>
            <person name="Celis A."/>
        </authorList>
    </citation>
    <scope>NUCLEOTIDE SEQUENCE [LARGE SCALE GENOMIC DNA]</scope>
    <source>
        <strain evidence="1 2">CBS 1879</strain>
    </source>
</reference>
<name>A0A0M9VPB1_9BASI</name>
<proteinExistence type="predicted"/>
<organism evidence="1 2">
    <name type="scientific">Malassezia pachydermatis</name>
    <dbReference type="NCBI Taxonomy" id="77020"/>
    <lineage>
        <taxon>Eukaryota</taxon>
        <taxon>Fungi</taxon>
        <taxon>Dikarya</taxon>
        <taxon>Basidiomycota</taxon>
        <taxon>Ustilaginomycotina</taxon>
        <taxon>Malasseziomycetes</taxon>
        <taxon>Malasseziales</taxon>
        <taxon>Malasseziaceae</taxon>
        <taxon>Malassezia</taxon>
    </lineage>
</organism>
<accession>A0A0M9VPB1</accession>
<evidence type="ECO:0000313" key="1">
    <source>
        <dbReference type="EMBL" id="KOS14202.1"/>
    </source>
</evidence>
<keyword evidence="2" id="KW-1185">Reference proteome</keyword>
<dbReference type="GeneID" id="28730608"/>
<dbReference type="Proteomes" id="UP000037751">
    <property type="component" value="Unassembled WGS sequence"/>
</dbReference>
<protein>
    <submittedName>
        <fullName evidence="1">Uncharacterized protein</fullName>
    </submittedName>
</protein>
<dbReference type="EMBL" id="LGAV01000004">
    <property type="protein sequence ID" value="KOS14202.1"/>
    <property type="molecule type" value="Genomic_DNA"/>
</dbReference>